<dbReference type="Proteomes" id="UP001176940">
    <property type="component" value="Unassembled WGS sequence"/>
</dbReference>
<evidence type="ECO:0000313" key="2">
    <source>
        <dbReference type="Proteomes" id="UP001176940"/>
    </source>
</evidence>
<sequence>MLTDYEWISSEKHLFGLENTAYDFKANNPKAAGQRLQKLQEMKEKLGRNVNMRAMNMLTQAEERVSWWFLGGERLFSSLKSEAVTPKSKINVVKFCEAPGGSKCFPHV</sequence>
<organism evidence="1 2">
    <name type="scientific">Ranitomeya imitator</name>
    <name type="common">mimic poison frog</name>
    <dbReference type="NCBI Taxonomy" id="111125"/>
    <lineage>
        <taxon>Eukaryota</taxon>
        <taxon>Metazoa</taxon>
        <taxon>Chordata</taxon>
        <taxon>Craniata</taxon>
        <taxon>Vertebrata</taxon>
        <taxon>Euteleostomi</taxon>
        <taxon>Amphibia</taxon>
        <taxon>Batrachia</taxon>
        <taxon>Anura</taxon>
        <taxon>Neobatrachia</taxon>
        <taxon>Hyloidea</taxon>
        <taxon>Dendrobatidae</taxon>
        <taxon>Dendrobatinae</taxon>
        <taxon>Ranitomeya</taxon>
    </lineage>
</organism>
<name>A0ABN9LSI2_9NEOB</name>
<protein>
    <submittedName>
        <fullName evidence="1">Uncharacterized protein</fullName>
    </submittedName>
</protein>
<comment type="caution">
    <text evidence="1">The sequence shown here is derived from an EMBL/GenBank/DDBJ whole genome shotgun (WGS) entry which is preliminary data.</text>
</comment>
<reference evidence="1" key="1">
    <citation type="submission" date="2023-07" db="EMBL/GenBank/DDBJ databases">
        <authorList>
            <person name="Stuckert A."/>
        </authorList>
    </citation>
    <scope>NUCLEOTIDE SEQUENCE</scope>
</reference>
<proteinExistence type="predicted"/>
<gene>
    <name evidence="1" type="ORF">RIMI_LOCUS12180348</name>
</gene>
<evidence type="ECO:0000313" key="1">
    <source>
        <dbReference type="EMBL" id="CAJ0948480.1"/>
    </source>
</evidence>
<accession>A0ABN9LSI2</accession>
<dbReference type="EMBL" id="CAUEEQ010028574">
    <property type="protein sequence ID" value="CAJ0948480.1"/>
    <property type="molecule type" value="Genomic_DNA"/>
</dbReference>
<keyword evidence="2" id="KW-1185">Reference proteome</keyword>